<keyword evidence="2" id="KW-1185">Reference proteome</keyword>
<dbReference type="Proteomes" id="UP000067523">
    <property type="component" value="Chromosome"/>
</dbReference>
<dbReference type="KEGG" id="erx:ATZ35_01815"/>
<gene>
    <name evidence="1" type="ORF">ATZ35_01815</name>
</gene>
<name>A0A0U2VN72_9ENTE</name>
<accession>A0A0U2VN72</accession>
<dbReference type="AlphaFoldDB" id="A0A0U2VN72"/>
<evidence type="ECO:0000313" key="1">
    <source>
        <dbReference type="EMBL" id="ALS35935.1"/>
    </source>
</evidence>
<dbReference type="EMBL" id="CP013655">
    <property type="protein sequence ID" value="ALS35935.1"/>
    <property type="molecule type" value="Genomic_DNA"/>
</dbReference>
<sequence length="160" mass="17592">MPKPLINRTTERQTDSIFSVNTTSNLKPVGTDAQIEKLLRRKRSKEYLDNFSHLDSGNATIAKSKVEDILGAIAKEFPEVELSGLLLGYVSKCYLGASYEVHTVDISGRIIEHYKKGETVPNGMEKARTIAMNPAYAFIEVYSDCCRAVSDSGSVSVVKG</sequence>
<organism evidence="1 2">
    <name type="scientific">Enterococcus rotai</name>
    <dbReference type="NCBI Taxonomy" id="118060"/>
    <lineage>
        <taxon>Bacteria</taxon>
        <taxon>Bacillati</taxon>
        <taxon>Bacillota</taxon>
        <taxon>Bacilli</taxon>
        <taxon>Lactobacillales</taxon>
        <taxon>Enterococcaceae</taxon>
        <taxon>Enterococcus</taxon>
    </lineage>
</organism>
<protein>
    <submittedName>
        <fullName evidence="1">Uncharacterized protein</fullName>
    </submittedName>
</protein>
<evidence type="ECO:0000313" key="2">
    <source>
        <dbReference type="Proteomes" id="UP000067523"/>
    </source>
</evidence>
<reference evidence="2" key="1">
    <citation type="submission" date="2015-12" db="EMBL/GenBank/DDBJ databases">
        <authorList>
            <person name="Lauer A."/>
            <person name="Humrighouse B."/>
            <person name="Loparev V."/>
            <person name="Shewmaker P.L."/>
            <person name="Whitney A.M."/>
            <person name="McLaughlin R.W."/>
        </authorList>
    </citation>
    <scope>NUCLEOTIDE SEQUENCE [LARGE SCALE GENOMIC DNA]</scope>
    <source>
        <strain evidence="2">LMG 26678</strain>
    </source>
</reference>
<proteinExistence type="predicted"/>
<dbReference type="STRING" id="118060.ATZ35_01815"/>
<dbReference type="RefSeq" id="WP_208928989.1">
    <property type="nucleotide sequence ID" value="NZ_CP013655.1"/>
</dbReference>